<dbReference type="AlphaFoldDB" id="A0A1S2LZY5"/>
<dbReference type="EMBL" id="MLQS01000031">
    <property type="protein sequence ID" value="OIJ17956.1"/>
    <property type="molecule type" value="Genomic_DNA"/>
</dbReference>
<dbReference type="OrthoDB" id="9867621at2"/>
<proteinExistence type="predicted"/>
<dbReference type="Proteomes" id="UP000180057">
    <property type="component" value="Unassembled WGS sequence"/>
</dbReference>
<organism evidence="1 2">
    <name type="scientific">Anaerobacillus alkalidiazotrophicus</name>
    <dbReference type="NCBI Taxonomy" id="472963"/>
    <lineage>
        <taxon>Bacteria</taxon>
        <taxon>Bacillati</taxon>
        <taxon>Bacillota</taxon>
        <taxon>Bacilli</taxon>
        <taxon>Bacillales</taxon>
        <taxon>Bacillaceae</taxon>
        <taxon>Anaerobacillus</taxon>
    </lineage>
</organism>
<evidence type="ECO:0000313" key="1">
    <source>
        <dbReference type="EMBL" id="OIJ17956.1"/>
    </source>
</evidence>
<evidence type="ECO:0008006" key="3">
    <source>
        <dbReference type="Google" id="ProtNLM"/>
    </source>
</evidence>
<evidence type="ECO:0000313" key="2">
    <source>
        <dbReference type="Proteomes" id="UP000180057"/>
    </source>
</evidence>
<sequence>MTIKYQTNVDYHSLCKELGVTIDELIQLVKNKDKFTARKCEKVSFVQLIDEYSQNLRKLQSLNRRSDKTLVTYVNILERVKSFVIQNYRELSITDINEDLIFKILEKSTPRKGDKLPINTINKLYGNNKKSFGFRV</sequence>
<name>A0A1S2LZY5_9BACI</name>
<comment type="caution">
    <text evidence="1">The sequence shown here is derived from an EMBL/GenBank/DDBJ whole genome shotgun (WGS) entry which is preliminary data.</text>
</comment>
<accession>A0A1S2LZY5</accession>
<dbReference type="STRING" id="472963.BKP45_20590"/>
<dbReference type="RefSeq" id="WP_071391017.1">
    <property type="nucleotide sequence ID" value="NZ_MLQS01000031.1"/>
</dbReference>
<gene>
    <name evidence="1" type="ORF">BKP45_20590</name>
</gene>
<protein>
    <recommendedName>
        <fullName evidence="3">Core-binding (CB) domain-containing protein</fullName>
    </recommendedName>
</protein>
<keyword evidence="2" id="KW-1185">Reference proteome</keyword>
<reference evidence="1 2" key="1">
    <citation type="submission" date="2016-10" db="EMBL/GenBank/DDBJ databases">
        <title>Draft genome sequences of four alkaliphilic bacteria belonging to the Anaerobacillus genus.</title>
        <authorList>
            <person name="Bassil N.M."/>
            <person name="Lloyd J.R."/>
        </authorList>
    </citation>
    <scope>NUCLEOTIDE SEQUENCE [LARGE SCALE GENOMIC DNA]</scope>
    <source>
        <strain evidence="1 2">DSM 22531</strain>
    </source>
</reference>